<reference evidence="2" key="1">
    <citation type="submission" date="2022-07" db="EMBL/GenBank/DDBJ databases">
        <title>Draft genome sequence of Zalerion maritima ATCC 34329, a (micro)plastics degrading marine fungus.</title>
        <authorList>
            <person name="Paco A."/>
            <person name="Goncalves M.F.M."/>
            <person name="Rocha-Santos T.A.P."/>
            <person name="Alves A."/>
        </authorList>
    </citation>
    <scope>NUCLEOTIDE SEQUENCE</scope>
    <source>
        <strain evidence="2">ATCC 34329</strain>
    </source>
</reference>
<organism evidence="2 3">
    <name type="scientific">Zalerion maritima</name>
    <dbReference type="NCBI Taxonomy" id="339359"/>
    <lineage>
        <taxon>Eukaryota</taxon>
        <taxon>Fungi</taxon>
        <taxon>Dikarya</taxon>
        <taxon>Ascomycota</taxon>
        <taxon>Pezizomycotina</taxon>
        <taxon>Sordariomycetes</taxon>
        <taxon>Lulworthiomycetidae</taxon>
        <taxon>Lulworthiales</taxon>
        <taxon>Lulworthiaceae</taxon>
        <taxon>Zalerion</taxon>
    </lineage>
</organism>
<sequence>MPPFRPTPRLAAWPLPEIFSHVRPQQQPQVVRVQRVRLRSAFRLRNLAIGLGVSFLAFNVYDAVVMAPLARATEKAAQGLSRDELDKMDDTPIFIAFPFTERLVEKPPYAGTDPEWAKFVEVAHDKALQQAIKDNLAGICLEAAVKTPWLVQKMGGSNIKVSSWWMYINYPYHPSPEMRIRGLEIGPETISWAEKKVENSTVQRHHRILQPTALAVSMWHFSWALFKQNIQDATRIFGFSDKPSDPAAQLAMQQAAERMAKQKSSWPGGPAPVSPPGSMPPAASRQAQAGPMTDSPNKPTPLSARIKPSGSTTPESKQPSIGCDEDGEGKRFPKPQDLYPYDSFRDSIKGAWGKFFDSWKRRWSIGWDFAPDGAIVVSGLVELKGRKGFATIECLGLWDPKTKDYVPGMVYSKLKIFSLYQQRPLRS</sequence>
<protein>
    <submittedName>
        <fullName evidence="2">Uncharacterized protein</fullName>
    </submittedName>
</protein>
<dbReference type="EMBL" id="JAKWBI020000434">
    <property type="protein sequence ID" value="KAJ2895027.1"/>
    <property type="molecule type" value="Genomic_DNA"/>
</dbReference>
<feature type="compositionally biased region" description="Pro residues" evidence="1">
    <location>
        <begin position="269"/>
        <end position="279"/>
    </location>
</feature>
<comment type="caution">
    <text evidence="2">The sequence shown here is derived from an EMBL/GenBank/DDBJ whole genome shotgun (WGS) entry which is preliminary data.</text>
</comment>
<evidence type="ECO:0000256" key="1">
    <source>
        <dbReference type="SAM" id="MobiDB-lite"/>
    </source>
</evidence>
<dbReference type="Proteomes" id="UP001201980">
    <property type="component" value="Unassembled WGS sequence"/>
</dbReference>
<evidence type="ECO:0000313" key="2">
    <source>
        <dbReference type="EMBL" id="KAJ2895027.1"/>
    </source>
</evidence>
<keyword evidence="3" id="KW-1185">Reference proteome</keyword>
<gene>
    <name evidence="2" type="ORF">MKZ38_006982</name>
</gene>
<proteinExistence type="predicted"/>
<accession>A0AAD5RIB3</accession>
<feature type="region of interest" description="Disordered" evidence="1">
    <location>
        <begin position="245"/>
        <end position="335"/>
    </location>
</feature>
<feature type="compositionally biased region" description="Polar residues" evidence="1">
    <location>
        <begin position="309"/>
        <end position="319"/>
    </location>
</feature>
<evidence type="ECO:0000313" key="3">
    <source>
        <dbReference type="Proteomes" id="UP001201980"/>
    </source>
</evidence>
<dbReference type="AlphaFoldDB" id="A0AAD5RIB3"/>
<name>A0AAD5RIB3_9PEZI</name>